<dbReference type="Proteomes" id="UP001476798">
    <property type="component" value="Unassembled WGS sequence"/>
</dbReference>
<organism evidence="2 3">
    <name type="scientific">Goodea atripinnis</name>
    <dbReference type="NCBI Taxonomy" id="208336"/>
    <lineage>
        <taxon>Eukaryota</taxon>
        <taxon>Metazoa</taxon>
        <taxon>Chordata</taxon>
        <taxon>Craniata</taxon>
        <taxon>Vertebrata</taxon>
        <taxon>Euteleostomi</taxon>
        <taxon>Actinopterygii</taxon>
        <taxon>Neopterygii</taxon>
        <taxon>Teleostei</taxon>
        <taxon>Neoteleostei</taxon>
        <taxon>Acanthomorphata</taxon>
        <taxon>Ovalentaria</taxon>
        <taxon>Atherinomorphae</taxon>
        <taxon>Cyprinodontiformes</taxon>
        <taxon>Goodeidae</taxon>
        <taxon>Goodea</taxon>
    </lineage>
</organism>
<proteinExistence type="predicted"/>
<reference evidence="2 3" key="1">
    <citation type="submission" date="2021-06" db="EMBL/GenBank/DDBJ databases">
        <authorList>
            <person name="Palmer J.M."/>
        </authorList>
    </citation>
    <scope>NUCLEOTIDE SEQUENCE [LARGE SCALE GENOMIC DNA]</scope>
    <source>
        <strain evidence="2 3">GA_2019</strain>
        <tissue evidence="2">Muscle</tissue>
    </source>
</reference>
<name>A0ABV0MFG3_9TELE</name>
<sequence>MSVESHYFTRNSSENQRNKNTEETADALKMTDSSPQEARNVMTELQGIKNILETLAVEVSGVKRGIDAVNETMKSLGCRITEAESRISRLEDEEAKRAPVVCGLERQNHILKEKITVLEGFQRRQNIRIAGVKDGTEGFMETLLSEAGY</sequence>
<protein>
    <submittedName>
        <fullName evidence="2">Uncharacterized protein</fullName>
    </submittedName>
</protein>
<evidence type="ECO:0000313" key="3">
    <source>
        <dbReference type="Proteomes" id="UP001476798"/>
    </source>
</evidence>
<evidence type="ECO:0000256" key="1">
    <source>
        <dbReference type="SAM" id="MobiDB-lite"/>
    </source>
</evidence>
<gene>
    <name evidence="2" type="ORF">GOODEAATRI_005859</name>
</gene>
<feature type="region of interest" description="Disordered" evidence="1">
    <location>
        <begin position="1"/>
        <end position="34"/>
    </location>
</feature>
<keyword evidence="3" id="KW-1185">Reference proteome</keyword>
<dbReference type="EMBL" id="JAHRIO010000271">
    <property type="protein sequence ID" value="MEQ2157834.1"/>
    <property type="molecule type" value="Genomic_DNA"/>
</dbReference>
<evidence type="ECO:0000313" key="2">
    <source>
        <dbReference type="EMBL" id="MEQ2157834.1"/>
    </source>
</evidence>
<accession>A0ABV0MFG3</accession>
<comment type="caution">
    <text evidence="2">The sequence shown here is derived from an EMBL/GenBank/DDBJ whole genome shotgun (WGS) entry which is preliminary data.</text>
</comment>